<sequence length="223" mass="24871">MAFLSNGNPCPFHYVALGDSLTVGVGAGIFNPGFVNEYRLMAEQSLQRPISFNIFAKTGTTSQQILDSLSLPEITSHICHSEIITLTAGGNDLIKSGKNFLMNKNEEVLEESLSNATANISKIIDTIHQIHADKNQPFILRLFNIYNPFPKIKFIDPWLQQFNAHLASFSKQPHIEVADIYTAFSGKQNFLLSLDHIHPNIRGYHVMAQTVNNLGYDGLINNK</sequence>
<dbReference type="Gene3D" id="3.40.50.1110">
    <property type="entry name" value="SGNH hydrolase"/>
    <property type="match status" value="1"/>
</dbReference>
<reference evidence="3" key="1">
    <citation type="journal article" date="2019" name="Int. J. Syst. Evol. Microbiol.">
        <title>The Global Catalogue of Microorganisms (GCM) 10K type strain sequencing project: providing services to taxonomists for standard genome sequencing and annotation.</title>
        <authorList>
            <consortium name="The Broad Institute Genomics Platform"/>
            <consortium name="The Broad Institute Genome Sequencing Center for Infectious Disease"/>
            <person name="Wu L."/>
            <person name="Ma J."/>
        </authorList>
    </citation>
    <scope>NUCLEOTIDE SEQUENCE [LARGE SCALE GENOMIC DNA]</scope>
    <source>
        <strain evidence="3">CGMCC 1.16305</strain>
    </source>
</reference>
<dbReference type="EMBL" id="JBHTCO010000020">
    <property type="protein sequence ID" value="MFC7394415.1"/>
    <property type="molecule type" value="Genomic_DNA"/>
</dbReference>
<accession>A0ABW2Q1B8</accession>
<keyword evidence="3" id="KW-1185">Reference proteome</keyword>
<name>A0ABW2Q1B8_9BACL</name>
<gene>
    <name evidence="2" type="ORF">ACFQRG_15770</name>
</gene>
<evidence type="ECO:0000313" key="2">
    <source>
        <dbReference type="EMBL" id="MFC7394415.1"/>
    </source>
</evidence>
<dbReference type="PANTHER" id="PTHR30383:SF27">
    <property type="entry name" value="SPORE GERMINATION LIPASE LIPC"/>
    <property type="match status" value="1"/>
</dbReference>
<dbReference type="PANTHER" id="PTHR30383">
    <property type="entry name" value="THIOESTERASE 1/PROTEASE 1/LYSOPHOSPHOLIPASE L1"/>
    <property type="match status" value="1"/>
</dbReference>
<dbReference type="SUPFAM" id="SSF52266">
    <property type="entry name" value="SGNH hydrolase"/>
    <property type="match status" value="1"/>
</dbReference>
<dbReference type="InterPro" id="IPR036514">
    <property type="entry name" value="SGNH_hydro_sf"/>
</dbReference>
<dbReference type="InterPro" id="IPR051532">
    <property type="entry name" value="Ester_Hydrolysis_Enzymes"/>
</dbReference>
<protein>
    <submittedName>
        <fullName evidence="2">GDSL-type esterase/lipase family protein</fullName>
    </submittedName>
</protein>
<dbReference type="InterPro" id="IPR013830">
    <property type="entry name" value="SGNH_hydro"/>
</dbReference>
<dbReference type="Pfam" id="PF13472">
    <property type="entry name" value="Lipase_GDSL_2"/>
    <property type="match status" value="1"/>
</dbReference>
<dbReference type="RefSeq" id="WP_380967750.1">
    <property type="nucleotide sequence ID" value="NZ_JBHTCO010000020.1"/>
</dbReference>
<feature type="domain" description="SGNH hydrolase-type esterase" evidence="1">
    <location>
        <begin position="16"/>
        <end position="205"/>
    </location>
</feature>
<dbReference type="Proteomes" id="UP001596505">
    <property type="component" value="Unassembled WGS sequence"/>
</dbReference>
<organism evidence="2 3">
    <name type="scientific">Scopulibacillus cellulosilyticus</name>
    <dbReference type="NCBI Taxonomy" id="2665665"/>
    <lineage>
        <taxon>Bacteria</taxon>
        <taxon>Bacillati</taxon>
        <taxon>Bacillota</taxon>
        <taxon>Bacilli</taxon>
        <taxon>Bacillales</taxon>
        <taxon>Sporolactobacillaceae</taxon>
        <taxon>Scopulibacillus</taxon>
    </lineage>
</organism>
<evidence type="ECO:0000259" key="1">
    <source>
        <dbReference type="Pfam" id="PF13472"/>
    </source>
</evidence>
<evidence type="ECO:0000313" key="3">
    <source>
        <dbReference type="Proteomes" id="UP001596505"/>
    </source>
</evidence>
<comment type="caution">
    <text evidence="2">The sequence shown here is derived from an EMBL/GenBank/DDBJ whole genome shotgun (WGS) entry which is preliminary data.</text>
</comment>
<proteinExistence type="predicted"/>